<name>A0AA38I9Q0_9CUCU</name>
<evidence type="ECO:0000256" key="2">
    <source>
        <dbReference type="ARBA" id="ARBA00022729"/>
    </source>
</evidence>
<dbReference type="InterPro" id="IPR001611">
    <property type="entry name" value="Leu-rich_rpt"/>
</dbReference>
<dbReference type="AlphaFoldDB" id="A0AA38I9Q0"/>
<dbReference type="InterPro" id="IPR003591">
    <property type="entry name" value="Leu-rich_rpt_typical-subtyp"/>
</dbReference>
<protein>
    <submittedName>
        <fullName evidence="6">Uncharacterized protein</fullName>
    </submittedName>
</protein>
<keyword evidence="5" id="KW-1133">Transmembrane helix</keyword>
<dbReference type="FunFam" id="3.80.10.10:FF:000770">
    <property type="entry name" value="Uncharacterized protein"/>
    <property type="match status" value="1"/>
</dbReference>
<evidence type="ECO:0000313" key="7">
    <source>
        <dbReference type="Proteomes" id="UP001168821"/>
    </source>
</evidence>
<keyword evidence="4" id="KW-0325">Glycoprotein</keyword>
<dbReference type="SMART" id="SM00369">
    <property type="entry name" value="LRR_TYP"/>
    <property type="match status" value="11"/>
</dbReference>
<organism evidence="6 7">
    <name type="scientific">Zophobas morio</name>
    <dbReference type="NCBI Taxonomy" id="2755281"/>
    <lineage>
        <taxon>Eukaryota</taxon>
        <taxon>Metazoa</taxon>
        <taxon>Ecdysozoa</taxon>
        <taxon>Arthropoda</taxon>
        <taxon>Hexapoda</taxon>
        <taxon>Insecta</taxon>
        <taxon>Pterygota</taxon>
        <taxon>Neoptera</taxon>
        <taxon>Endopterygota</taxon>
        <taxon>Coleoptera</taxon>
        <taxon>Polyphaga</taxon>
        <taxon>Cucujiformia</taxon>
        <taxon>Tenebrionidae</taxon>
        <taxon>Zophobas</taxon>
    </lineage>
</organism>
<keyword evidence="3" id="KW-0677">Repeat</keyword>
<sequence>MYEALRKFTHKMKNWHQVFVIAALISHSHELCKVHINTLNFLQYDYYEDLNDTDFLDERILVVCTNISSISYIHQHINSSHSKHLNITSSHIPTIAPQAFGKFPELIKLYLSNIHIKTILEGAFDNLTKLEELHLDHNEIVEVKSQVFKDLHQLKVLYLDNNRIVTVDKTALLGVDNLEVLNLKNNLITRIEEELLVKQLRLRELDLSGNPIKNISHILPTSLQRLYLMKIPLSEINFNISYLTLDTLNVKYGQLSKIDCALLPTTRVLDLSDNKISTIANLQFLRALNLNLKNNNIRMIDGVFPSTVSSIQISGNKLETLELPFNKSRKLLHLQISSNKLSKINQNAFEGLSALLSLTLDNNNITTVERVWFKDLIYLVNLNLSHNNIEQFKFGTFDSLKDLEILDLSYNKITSLDTLHSLNKLTKLYFDGNQISNLNMEEMRMSFRRLQLLSLDKNSFSCQKLIKIQHQLKYSGIVIKHGTSYHSDHFHGILCNNSKNNDTSVSSKVLKNGSVKPSGFPDFFNGDFNRTKFVQFFEDGYRSSNFFKSLNETSNNGLLIFSSVIQLIVSILLLVLIGFIFFYFKKVKTGYRSDSSSLMELT</sequence>
<dbReference type="PANTHER" id="PTHR45712:SF22">
    <property type="entry name" value="INSULIN-LIKE GROWTH FACTOR-BINDING PROTEIN COMPLEX ACID LABILE SUBUNIT"/>
    <property type="match status" value="1"/>
</dbReference>
<dbReference type="SUPFAM" id="SSF52058">
    <property type="entry name" value="L domain-like"/>
    <property type="match status" value="2"/>
</dbReference>
<accession>A0AA38I9Q0</accession>
<dbReference type="Proteomes" id="UP001168821">
    <property type="component" value="Unassembled WGS sequence"/>
</dbReference>
<dbReference type="Pfam" id="PF12799">
    <property type="entry name" value="LRR_4"/>
    <property type="match status" value="1"/>
</dbReference>
<evidence type="ECO:0000313" key="6">
    <source>
        <dbReference type="EMBL" id="KAJ3652335.1"/>
    </source>
</evidence>
<evidence type="ECO:0000256" key="1">
    <source>
        <dbReference type="ARBA" id="ARBA00022614"/>
    </source>
</evidence>
<keyword evidence="2" id="KW-0732">Signal</keyword>
<evidence type="ECO:0000256" key="3">
    <source>
        <dbReference type="ARBA" id="ARBA00022737"/>
    </source>
</evidence>
<dbReference type="InterPro" id="IPR032675">
    <property type="entry name" value="LRR_dom_sf"/>
</dbReference>
<keyword evidence="1" id="KW-0433">Leucine-rich repeat</keyword>
<comment type="caution">
    <text evidence="6">The sequence shown here is derived from an EMBL/GenBank/DDBJ whole genome shotgun (WGS) entry which is preliminary data.</text>
</comment>
<proteinExistence type="predicted"/>
<dbReference type="PROSITE" id="PS51450">
    <property type="entry name" value="LRR"/>
    <property type="match status" value="5"/>
</dbReference>
<gene>
    <name evidence="6" type="ORF">Zmor_018311</name>
</gene>
<reference evidence="6" key="1">
    <citation type="journal article" date="2023" name="G3 (Bethesda)">
        <title>Whole genome assemblies of Zophobas morio and Tenebrio molitor.</title>
        <authorList>
            <person name="Kaur S."/>
            <person name="Stinson S.A."/>
            <person name="diCenzo G.C."/>
        </authorList>
    </citation>
    <scope>NUCLEOTIDE SEQUENCE</scope>
    <source>
        <strain evidence="6">QUZm001</strain>
    </source>
</reference>
<dbReference type="EMBL" id="JALNTZ010000005">
    <property type="protein sequence ID" value="KAJ3652335.1"/>
    <property type="molecule type" value="Genomic_DNA"/>
</dbReference>
<keyword evidence="5" id="KW-0472">Membrane</keyword>
<dbReference type="Gene3D" id="3.80.10.10">
    <property type="entry name" value="Ribonuclease Inhibitor"/>
    <property type="match status" value="3"/>
</dbReference>
<dbReference type="SMART" id="SM00365">
    <property type="entry name" value="LRR_SD22"/>
    <property type="match status" value="6"/>
</dbReference>
<keyword evidence="5" id="KW-0812">Transmembrane</keyword>
<dbReference type="Pfam" id="PF13855">
    <property type="entry name" value="LRR_8"/>
    <property type="match status" value="3"/>
</dbReference>
<feature type="transmembrane region" description="Helical" evidence="5">
    <location>
        <begin position="558"/>
        <end position="584"/>
    </location>
</feature>
<evidence type="ECO:0000256" key="5">
    <source>
        <dbReference type="SAM" id="Phobius"/>
    </source>
</evidence>
<keyword evidence="7" id="KW-1185">Reference proteome</keyword>
<dbReference type="GO" id="GO:0005615">
    <property type="term" value="C:extracellular space"/>
    <property type="evidence" value="ECO:0007669"/>
    <property type="project" value="TreeGrafter"/>
</dbReference>
<dbReference type="InterPro" id="IPR050333">
    <property type="entry name" value="SLRP"/>
</dbReference>
<dbReference type="PANTHER" id="PTHR45712">
    <property type="entry name" value="AGAP008170-PA"/>
    <property type="match status" value="1"/>
</dbReference>
<dbReference type="InterPro" id="IPR025875">
    <property type="entry name" value="Leu-rich_rpt_4"/>
</dbReference>
<evidence type="ECO:0000256" key="4">
    <source>
        <dbReference type="ARBA" id="ARBA00023180"/>
    </source>
</evidence>